<evidence type="ECO:0000313" key="3">
    <source>
        <dbReference type="Proteomes" id="UP000265341"/>
    </source>
</evidence>
<keyword evidence="1" id="KW-1133">Transmembrane helix</keyword>
<comment type="caution">
    <text evidence="2">The sequence shown here is derived from an EMBL/GenBank/DDBJ whole genome shotgun (WGS) entry which is preliminary data.</text>
</comment>
<keyword evidence="1" id="KW-0472">Membrane</keyword>
<sequence length="81" mass="9140">MSTIAVAWFLLLAFSAFNLYAAYRLLKARKLTNLMWIPLVGTVIPILLFAWRPGGLTLLSFPVLQSIAFYVLITIVNRKTP</sequence>
<dbReference type="OrthoDB" id="26687at2"/>
<gene>
    <name evidence="2" type="ORF">Mrose_02665</name>
</gene>
<feature type="transmembrane region" description="Helical" evidence="1">
    <location>
        <begin position="33"/>
        <end position="51"/>
    </location>
</feature>
<dbReference type="RefSeq" id="WP_119279067.1">
    <property type="nucleotide sequence ID" value="NZ_QWLA01000058.1"/>
</dbReference>
<keyword evidence="3" id="KW-1185">Reference proteome</keyword>
<dbReference type="AlphaFoldDB" id="A0A399EMX2"/>
<organism evidence="2 3">
    <name type="scientific">Calidithermus roseus</name>
    <dbReference type="NCBI Taxonomy" id="1644118"/>
    <lineage>
        <taxon>Bacteria</taxon>
        <taxon>Thermotogati</taxon>
        <taxon>Deinococcota</taxon>
        <taxon>Deinococci</taxon>
        <taxon>Thermales</taxon>
        <taxon>Thermaceae</taxon>
        <taxon>Calidithermus</taxon>
    </lineage>
</organism>
<dbReference type="EMBL" id="QWLA01000058">
    <property type="protein sequence ID" value="RIH84399.1"/>
    <property type="molecule type" value="Genomic_DNA"/>
</dbReference>
<keyword evidence="1" id="KW-0812">Transmembrane</keyword>
<evidence type="ECO:0000256" key="1">
    <source>
        <dbReference type="SAM" id="Phobius"/>
    </source>
</evidence>
<feature type="transmembrane region" description="Helical" evidence="1">
    <location>
        <begin position="6"/>
        <end position="26"/>
    </location>
</feature>
<protein>
    <submittedName>
        <fullName evidence="2">Uncharacterized protein</fullName>
    </submittedName>
</protein>
<name>A0A399EMX2_9DEIN</name>
<proteinExistence type="predicted"/>
<accession>A0A399EMX2</accession>
<evidence type="ECO:0000313" key="2">
    <source>
        <dbReference type="EMBL" id="RIH84399.1"/>
    </source>
</evidence>
<feature type="transmembrane region" description="Helical" evidence="1">
    <location>
        <begin position="57"/>
        <end position="76"/>
    </location>
</feature>
<reference evidence="2 3" key="1">
    <citation type="submission" date="2018-08" db="EMBL/GenBank/DDBJ databases">
        <title>Meiothermus roseus NBRC 110900 genome sequencing project.</title>
        <authorList>
            <person name="Da Costa M.S."/>
            <person name="Albuquerque L."/>
            <person name="Raposo P."/>
            <person name="Froufe H.J.C."/>
            <person name="Barroso C.S."/>
            <person name="Egas C."/>
        </authorList>
    </citation>
    <scope>NUCLEOTIDE SEQUENCE [LARGE SCALE GENOMIC DNA]</scope>
    <source>
        <strain evidence="2 3">NBRC 110900</strain>
    </source>
</reference>
<dbReference type="Proteomes" id="UP000265341">
    <property type="component" value="Unassembled WGS sequence"/>
</dbReference>